<feature type="domain" description="AMP-binding enzyme C-terminal" evidence="2">
    <location>
        <begin position="417"/>
        <end position="495"/>
    </location>
</feature>
<comment type="caution">
    <text evidence="3">The sequence shown here is derived from an EMBL/GenBank/DDBJ whole genome shotgun (WGS) entry which is preliminary data.</text>
</comment>
<keyword evidence="4" id="KW-1185">Reference proteome</keyword>
<organism evidence="3 4">
    <name type="scientific">Pseudaquabacterium inlustre</name>
    <dbReference type="NCBI Taxonomy" id="2984192"/>
    <lineage>
        <taxon>Bacteria</taxon>
        <taxon>Pseudomonadati</taxon>
        <taxon>Pseudomonadota</taxon>
        <taxon>Betaproteobacteria</taxon>
        <taxon>Burkholderiales</taxon>
        <taxon>Sphaerotilaceae</taxon>
        <taxon>Pseudaquabacterium</taxon>
    </lineage>
</organism>
<dbReference type="InterPro" id="IPR025110">
    <property type="entry name" value="AMP-bd_C"/>
</dbReference>
<evidence type="ECO:0000313" key="4">
    <source>
        <dbReference type="Proteomes" id="UP001365405"/>
    </source>
</evidence>
<dbReference type="SUPFAM" id="SSF56801">
    <property type="entry name" value="Acetyl-CoA synthetase-like"/>
    <property type="match status" value="1"/>
</dbReference>
<dbReference type="InterPro" id="IPR045851">
    <property type="entry name" value="AMP-bd_C_sf"/>
</dbReference>
<dbReference type="InterPro" id="IPR020845">
    <property type="entry name" value="AMP-binding_CS"/>
</dbReference>
<protein>
    <submittedName>
        <fullName evidence="3">AMP-binding protein</fullName>
    </submittedName>
</protein>
<dbReference type="Pfam" id="PF13193">
    <property type="entry name" value="AMP-binding_C"/>
    <property type="match status" value="1"/>
</dbReference>
<proteinExistence type="predicted"/>
<dbReference type="RefSeq" id="WP_341412846.1">
    <property type="nucleotide sequence ID" value="NZ_JBBUTH010000010.1"/>
</dbReference>
<name>A0ABU9CQ37_9BURK</name>
<dbReference type="InterPro" id="IPR042099">
    <property type="entry name" value="ANL_N_sf"/>
</dbReference>
<evidence type="ECO:0000313" key="3">
    <source>
        <dbReference type="EMBL" id="MEK8052687.1"/>
    </source>
</evidence>
<dbReference type="Gene3D" id="3.40.50.12780">
    <property type="entry name" value="N-terminal domain of ligase-like"/>
    <property type="match status" value="1"/>
</dbReference>
<dbReference type="Gene3D" id="3.30.300.30">
    <property type="match status" value="1"/>
</dbReference>
<dbReference type="Proteomes" id="UP001365405">
    <property type="component" value="Unassembled WGS sequence"/>
</dbReference>
<feature type="domain" description="AMP-dependent synthetase/ligase" evidence="1">
    <location>
        <begin position="6"/>
        <end position="358"/>
    </location>
</feature>
<dbReference type="PANTHER" id="PTHR24096:SF323">
    <property type="entry name" value="BLR3536 PROTEIN"/>
    <property type="match status" value="1"/>
</dbReference>
<accession>A0ABU9CQ37</accession>
<reference evidence="3 4" key="1">
    <citation type="submission" date="2024-04" db="EMBL/GenBank/DDBJ databases">
        <title>Novel species of the genus Ideonella isolated from streams.</title>
        <authorList>
            <person name="Lu H."/>
        </authorList>
    </citation>
    <scope>NUCLEOTIDE SEQUENCE [LARGE SCALE GENOMIC DNA]</scope>
    <source>
        <strain evidence="3 4">DXS22W</strain>
    </source>
</reference>
<evidence type="ECO:0000259" key="2">
    <source>
        <dbReference type="Pfam" id="PF13193"/>
    </source>
</evidence>
<sequence length="514" mass="56603">MHPYFHAQATPDKPALIMADSGVTVSYRELDDRSNQVAQLWRALGLQAGDHIALMLENHPRYFEICWGAQRAGLIYTAMSTRLTEGEVSYIVNDCAAKAVIASQAMRAAVAHLPEQCPNVGHWLMLDGAATGWTSYEDAVAAQPATRIADERAGGDMLYSSGTTGRPKGVFVPPQETAIDAPGPMTDILTKLYGVTDQTRYLSPAPLYHAAPLRYTMAVQRLGGTVVVMEHFDAERYLQLVQQHRITHSQLVPTMFVRMLKLPEEVRTRYDLASLKCAIHAAAPCPIPVKQQMIDWWGPVLWEYYAGTEGNGVTMVHAKDWLTHKGTVGRAVIGELKIVDEDTGEEAPVGQAGTVYFANGRPFAYHNDPAKTAGSQHPKGWTTLGDVGYVDAEGFLYLTDRKAYMIISGGVNIYPQEAENVLITHPKVADVAVLGVPNEEFGEEVKAVVQPRDMADAGPELEAELIAYCRSQLSPIKCPKSVDFDAELPRHPTGKLYKRLLKDRYWAGKTSRIV</sequence>
<evidence type="ECO:0000259" key="1">
    <source>
        <dbReference type="Pfam" id="PF00501"/>
    </source>
</evidence>
<dbReference type="PANTHER" id="PTHR24096">
    <property type="entry name" value="LONG-CHAIN-FATTY-ACID--COA LIGASE"/>
    <property type="match status" value="1"/>
</dbReference>
<dbReference type="EMBL" id="JBBUTH010000010">
    <property type="protein sequence ID" value="MEK8052687.1"/>
    <property type="molecule type" value="Genomic_DNA"/>
</dbReference>
<dbReference type="PROSITE" id="PS00455">
    <property type="entry name" value="AMP_BINDING"/>
    <property type="match status" value="1"/>
</dbReference>
<gene>
    <name evidence="3" type="ORF">AACH10_20725</name>
</gene>
<dbReference type="Pfam" id="PF00501">
    <property type="entry name" value="AMP-binding"/>
    <property type="match status" value="1"/>
</dbReference>
<dbReference type="InterPro" id="IPR000873">
    <property type="entry name" value="AMP-dep_synth/lig_dom"/>
</dbReference>